<dbReference type="KEGG" id="erl:AOC36_02840"/>
<dbReference type="PANTHER" id="PTHR30204">
    <property type="entry name" value="REDOX-CYCLING DRUG-SENSING TRANSCRIPTIONAL ACTIVATOR SOXR"/>
    <property type="match status" value="1"/>
</dbReference>
<keyword evidence="3" id="KW-0238">DNA-binding</keyword>
<accession>A0A109UHR7</accession>
<dbReference type="Pfam" id="PF13411">
    <property type="entry name" value="MerR_1"/>
    <property type="match status" value="1"/>
</dbReference>
<dbReference type="PANTHER" id="PTHR30204:SF69">
    <property type="entry name" value="MERR-FAMILY TRANSCRIPTIONAL REGULATOR"/>
    <property type="match status" value="1"/>
</dbReference>
<dbReference type="GO" id="GO:0003677">
    <property type="term" value="F:DNA binding"/>
    <property type="evidence" value="ECO:0007669"/>
    <property type="project" value="UniProtKB-KW"/>
</dbReference>
<protein>
    <submittedName>
        <fullName evidence="7">MerR family transcriptional regulator</fullName>
    </submittedName>
</protein>
<keyword evidence="4" id="KW-0804">Transcription</keyword>
<dbReference type="EMBL" id="CP013213">
    <property type="protein sequence ID" value="AMC94623.1"/>
    <property type="molecule type" value="Genomic_DNA"/>
</dbReference>
<dbReference type="InterPro" id="IPR047057">
    <property type="entry name" value="MerR_fam"/>
</dbReference>
<feature type="coiled-coil region" evidence="5">
    <location>
        <begin position="96"/>
        <end position="123"/>
    </location>
</feature>
<dbReference type="GO" id="GO:0003700">
    <property type="term" value="F:DNA-binding transcription factor activity"/>
    <property type="evidence" value="ECO:0007669"/>
    <property type="project" value="InterPro"/>
</dbReference>
<dbReference type="OrthoDB" id="6160at2"/>
<sequence length="124" mass="14849">MNYSIGAFSKKVNLSIDTLRYYEKEKLILPKRNESNRRVYSESDVAWIEFIMRLKQIGMPIKDIQHYANLRDQGDETIEDRMQLLYKQSDILEVKKREIDANIQFLNQKIDTYKRMLADKKEAL</sequence>
<name>A0A109UHR7_9FIRM</name>
<keyword evidence="1" id="KW-0678">Repressor</keyword>
<keyword evidence="5" id="KW-0175">Coiled coil</keyword>
<evidence type="ECO:0000256" key="3">
    <source>
        <dbReference type="ARBA" id="ARBA00023125"/>
    </source>
</evidence>
<reference evidence="7 8" key="1">
    <citation type="submission" date="2015-10" db="EMBL/GenBank/DDBJ databases">
        <title>Erysipelothrix larvae sp. LV19 isolated from the larval gut of the rhinoceros beetle, Trypoxylus dichotomus.</title>
        <authorList>
            <person name="Lim S."/>
            <person name="Kim B.-C."/>
        </authorList>
    </citation>
    <scope>NUCLEOTIDE SEQUENCE [LARGE SCALE GENOMIC DNA]</scope>
    <source>
        <strain evidence="7 8">LV19</strain>
    </source>
</reference>
<dbReference type="SUPFAM" id="SSF46955">
    <property type="entry name" value="Putative DNA-binding domain"/>
    <property type="match status" value="1"/>
</dbReference>
<organism evidence="7 8">
    <name type="scientific">Erysipelothrix larvae</name>
    <dbReference type="NCBI Taxonomy" id="1514105"/>
    <lineage>
        <taxon>Bacteria</taxon>
        <taxon>Bacillati</taxon>
        <taxon>Bacillota</taxon>
        <taxon>Erysipelotrichia</taxon>
        <taxon>Erysipelotrichales</taxon>
        <taxon>Erysipelotrichaceae</taxon>
        <taxon>Erysipelothrix</taxon>
    </lineage>
</organism>
<dbReference type="PRINTS" id="PR00040">
    <property type="entry name" value="HTHMERR"/>
</dbReference>
<evidence type="ECO:0000256" key="4">
    <source>
        <dbReference type="ARBA" id="ARBA00023163"/>
    </source>
</evidence>
<dbReference type="STRING" id="1514105.AOC36_02840"/>
<dbReference type="AlphaFoldDB" id="A0A109UHR7"/>
<evidence type="ECO:0000313" key="8">
    <source>
        <dbReference type="Proteomes" id="UP000063781"/>
    </source>
</evidence>
<dbReference type="Gene3D" id="1.10.1660.10">
    <property type="match status" value="1"/>
</dbReference>
<evidence type="ECO:0000256" key="2">
    <source>
        <dbReference type="ARBA" id="ARBA00023015"/>
    </source>
</evidence>
<evidence type="ECO:0000256" key="5">
    <source>
        <dbReference type="SAM" id="Coils"/>
    </source>
</evidence>
<feature type="domain" description="HTH merR-type" evidence="6">
    <location>
        <begin position="2"/>
        <end position="70"/>
    </location>
</feature>
<dbReference type="CDD" id="cd01109">
    <property type="entry name" value="HTH_YyaN"/>
    <property type="match status" value="1"/>
</dbReference>
<evidence type="ECO:0000256" key="1">
    <source>
        <dbReference type="ARBA" id="ARBA00022491"/>
    </source>
</evidence>
<dbReference type="SMART" id="SM00422">
    <property type="entry name" value="HTH_MERR"/>
    <property type="match status" value="1"/>
</dbReference>
<dbReference type="InterPro" id="IPR009061">
    <property type="entry name" value="DNA-bd_dom_put_sf"/>
</dbReference>
<keyword evidence="8" id="KW-1185">Reference proteome</keyword>
<evidence type="ECO:0000259" key="6">
    <source>
        <dbReference type="PROSITE" id="PS50937"/>
    </source>
</evidence>
<evidence type="ECO:0000313" key="7">
    <source>
        <dbReference type="EMBL" id="AMC94623.1"/>
    </source>
</evidence>
<dbReference type="Proteomes" id="UP000063781">
    <property type="component" value="Chromosome"/>
</dbReference>
<gene>
    <name evidence="7" type="ORF">AOC36_02840</name>
</gene>
<proteinExistence type="predicted"/>
<keyword evidence="2" id="KW-0805">Transcription regulation</keyword>
<dbReference type="PROSITE" id="PS50937">
    <property type="entry name" value="HTH_MERR_2"/>
    <property type="match status" value="1"/>
</dbReference>
<dbReference type="InterPro" id="IPR000551">
    <property type="entry name" value="MerR-type_HTH_dom"/>
</dbReference>